<keyword evidence="2" id="KW-1185">Reference proteome</keyword>
<dbReference type="RefSeq" id="XP_056050747.1">
    <property type="nucleotide sequence ID" value="XM_056193741.1"/>
</dbReference>
<dbReference type="GeneID" id="80889469"/>
<dbReference type="Proteomes" id="UP001144673">
    <property type="component" value="Chromosome 3"/>
</dbReference>
<accession>A0A9W8Q8J2</accession>
<proteinExistence type="predicted"/>
<dbReference type="EMBL" id="JAJHUN010000010">
    <property type="protein sequence ID" value="KAJ4147806.1"/>
    <property type="molecule type" value="Genomic_DNA"/>
</dbReference>
<dbReference type="AlphaFoldDB" id="A0A9W8Q8J2"/>
<reference evidence="1" key="1">
    <citation type="journal article" date="2023" name="Access Microbiol">
        <title>De-novo genome assembly for Akanthomyces muscarius, a biocontrol agent of insect agricultural pests.</title>
        <authorList>
            <person name="Erdos Z."/>
            <person name="Studholme D.J."/>
            <person name="Raymond B."/>
            <person name="Sharma M."/>
        </authorList>
    </citation>
    <scope>NUCLEOTIDE SEQUENCE</scope>
    <source>
        <strain evidence="1">Ve6</strain>
    </source>
</reference>
<protein>
    <submittedName>
        <fullName evidence="1">Uncharacterized protein</fullName>
    </submittedName>
</protein>
<sequence>MEFLDWHKAESHLAHDQMYFPRKKAVAYVQELLAPLNYDFAAAWFLALGLADDRATEPVKRAMVYMAAISATEATSQGLPAVLYKGDMHEALSSAFDTPVFGEDRGNVVEELCFKVHNCITFLSQLWAQGGIWAQLAFLHTLHTADATFVADKSELDKLVLSSSGNKAIRTLRPEMRAVMARVLSICRILELNLVRKAPLYLHEQDCSFIQSCLSLAWRHCSFLLVAPKECNILFLDLVAAASTGSGQHPGDALHVDLAFQSTDTPDGKLFLAVRHLERRNDKVLAIKDTVVLPFAVIGIPVEFYKSVRL</sequence>
<comment type="caution">
    <text evidence="1">The sequence shown here is derived from an EMBL/GenBank/DDBJ whole genome shotgun (WGS) entry which is preliminary data.</text>
</comment>
<name>A0A9W8Q8J2_AKAMU</name>
<evidence type="ECO:0000313" key="2">
    <source>
        <dbReference type="Proteomes" id="UP001144673"/>
    </source>
</evidence>
<organism evidence="1 2">
    <name type="scientific">Akanthomyces muscarius</name>
    <name type="common">Entomopathogenic fungus</name>
    <name type="synonym">Lecanicillium muscarium</name>
    <dbReference type="NCBI Taxonomy" id="2231603"/>
    <lineage>
        <taxon>Eukaryota</taxon>
        <taxon>Fungi</taxon>
        <taxon>Dikarya</taxon>
        <taxon>Ascomycota</taxon>
        <taxon>Pezizomycotina</taxon>
        <taxon>Sordariomycetes</taxon>
        <taxon>Hypocreomycetidae</taxon>
        <taxon>Hypocreales</taxon>
        <taxon>Cordycipitaceae</taxon>
        <taxon>Akanthomyces</taxon>
    </lineage>
</organism>
<evidence type="ECO:0000313" key="1">
    <source>
        <dbReference type="EMBL" id="KAJ4147806.1"/>
    </source>
</evidence>
<dbReference type="KEGG" id="amus:LMH87_002310"/>
<gene>
    <name evidence="1" type="ORF">LMH87_002310</name>
</gene>